<evidence type="ECO:0000313" key="3">
    <source>
        <dbReference type="EMBL" id="APZ93706.1"/>
    </source>
</evidence>
<evidence type="ECO:0000259" key="2">
    <source>
        <dbReference type="Pfam" id="PF13439"/>
    </source>
</evidence>
<evidence type="ECO:0000259" key="1">
    <source>
        <dbReference type="Pfam" id="PF00534"/>
    </source>
</evidence>
<dbReference type="AlphaFoldDB" id="A0A1P8WI17"/>
<gene>
    <name evidence="3" type="primary">epsD_1</name>
    <name evidence="3" type="ORF">Fuma_03324</name>
</gene>
<reference evidence="3 4" key="1">
    <citation type="journal article" date="2016" name="Front. Microbiol.">
        <title>Fuerstia marisgermanicae gen. nov., sp. nov., an Unusual Member of the Phylum Planctomycetes from the German Wadden Sea.</title>
        <authorList>
            <person name="Kohn T."/>
            <person name="Heuer A."/>
            <person name="Jogler M."/>
            <person name="Vollmers J."/>
            <person name="Boedeker C."/>
            <person name="Bunk B."/>
            <person name="Rast P."/>
            <person name="Borchert D."/>
            <person name="Glockner I."/>
            <person name="Freese H.M."/>
            <person name="Klenk H.P."/>
            <person name="Overmann J."/>
            <person name="Kaster A.K."/>
            <person name="Rohde M."/>
            <person name="Wiegand S."/>
            <person name="Jogler C."/>
        </authorList>
    </citation>
    <scope>NUCLEOTIDE SEQUENCE [LARGE SCALE GENOMIC DNA]</scope>
    <source>
        <strain evidence="3 4">NH11</strain>
    </source>
</reference>
<proteinExistence type="predicted"/>
<dbReference type="Pfam" id="PF00534">
    <property type="entry name" value="Glycos_transf_1"/>
    <property type="match status" value="1"/>
</dbReference>
<keyword evidence="3" id="KW-0328">Glycosyltransferase</keyword>
<dbReference type="STRING" id="1891926.Fuma_03324"/>
<keyword evidence="4" id="KW-1185">Reference proteome</keyword>
<dbReference type="InterPro" id="IPR028098">
    <property type="entry name" value="Glyco_trans_4-like_N"/>
</dbReference>
<organism evidence="3 4">
    <name type="scientific">Fuerstiella marisgermanici</name>
    <dbReference type="NCBI Taxonomy" id="1891926"/>
    <lineage>
        <taxon>Bacteria</taxon>
        <taxon>Pseudomonadati</taxon>
        <taxon>Planctomycetota</taxon>
        <taxon>Planctomycetia</taxon>
        <taxon>Planctomycetales</taxon>
        <taxon>Planctomycetaceae</taxon>
        <taxon>Fuerstiella</taxon>
    </lineage>
</organism>
<protein>
    <submittedName>
        <fullName evidence="3">Glycosyltransferase EpsD</fullName>
        <ecNumber evidence="3">2.4.-.-</ecNumber>
    </submittedName>
</protein>
<dbReference type="EC" id="2.4.-.-" evidence="3"/>
<sequence length="388" mass="42006">MLQAAPTTQPSNTTDTHPTICHVIHALGVGGAEVLVDVMVRRMSDRYRCVIAVLDEIGPIGERLRADGFVVEHLHRQPGIDRGCARRLHAFADQHGAEIFHAHQYTPFFQAMLSRGLTGSRPVLFTEHGRHFPDAPSRKRSIVNRLLLRKQDRLVGVGGAVRQALIDNEGLPPSRCEVVYNGVDLDDLASAADDARIRIRQEFGFAADDFVAVQVARLHELKDHQTALKAIDEARQTAPNIRLLIVGDGDERAAIEQTIAQLNLADHIKLAGTRSDIADLLAASDAFLLSSISEGIPLTIIEAMAACLPVVSTAVGGIPEMITQGNSGFLADARDHAALAASLVQLQQSPALCLSVGSEGRAVAHRTFSLAGMLNAYGRMYEEMLHAR</sequence>
<dbReference type="Pfam" id="PF13439">
    <property type="entry name" value="Glyco_transf_4"/>
    <property type="match status" value="1"/>
</dbReference>
<dbReference type="EMBL" id="CP017641">
    <property type="protein sequence ID" value="APZ93706.1"/>
    <property type="molecule type" value="Genomic_DNA"/>
</dbReference>
<dbReference type="RefSeq" id="WP_077025132.1">
    <property type="nucleotide sequence ID" value="NZ_CP017641.1"/>
</dbReference>
<accession>A0A1P8WI17</accession>
<dbReference type="PANTHER" id="PTHR12526:SF630">
    <property type="entry name" value="GLYCOSYLTRANSFERASE"/>
    <property type="match status" value="1"/>
</dbReference>
<dbReference type="GO" id="GO:0016757">
    <property type="term" value="F:glycosyltransferase activity"/>
    <property type="evidence" value="ECO:0007669"/>
    <property type="project" value="UniProtKB-KW"/>
</dbReference>
<dbReference type="Proteomes" id="UP000187735">
    <property type="component" value="Chromosome"/>
</dbReference>
<feature type="domain" description="Glycosyltransferase subfamily 4-like N-terminal" evidence="2">
    <location>
        <begin position="29"/>
        <end position="186"/>
    </location>
</feature>
<dbReference type="PANTHER" id="PTHR12526">
    <property type="entry name" value="GLYCOSYLTRANSFERASE"/>
    <property type="match status" value="1"/>
</dbReference>
<dbReference type="SUPFAM" id="SSF53756">
    <property type="entry name" value="UDP-Glycosyltransferase/glycogen phosphorylase"/>
    <property type="match status" value="1"/>
</dbReference>
<dbReference type="KEGG" id="fmr:Fuma_03324"/>
<dbReference type="InterPro" id="IPR001296">
    <property type="entry name" value="Glyco_trans_1"/>
</dbReference>
<feature type="domain" description="Glycosyl transferase family 1" evidence="1">
    <location>
        <begin position="198"/>
        <end position="361"/>
    </location>
</feature>
<dbReference type="Gene3D" id="3.40.50.2000">
    <property type="entry name" value="Glycogen Phosphorylase B"/>
    <property type="match status" value="2"/>
</dbReference>
<name>A0A1P8WI17_9PLAN</name>
<evidence type="ECO:0000313" key="4">
    <source>
        <dbReference type="Proteomes" id="UP000187735"/>
    </source>
</evidence>
<dbReference type="OrthoDB" id="232381at2"/>
<keyword evidence="3" id="KW-0808">Transferase</keyword>